<dbReference type="Proteomes" id="UP000320055">
    <property type="component" value="Unassembled WGS sequence"/>
</dbReference>
<evidence type="ECO:0000313" key="3">
    <source>
        <dbReference type="Proteomes" id="UP000320055"/>
    </source>
</evidence>
<dbReference type="OrthoDB" id="481107at2"/>
<proteinExistence type="predicted"/>
<gene>
    <name evidence="2" type="ORF">H1P_20046</name>
</gene>
<evidence type="ECO:0000259" key="1">
    <source>
        <dbReference type="Pfam" id="PF20670"/>
    </source>
</evidence>
<accession>A0A563VPY2</accession>
<feature type="domain" description="DUF6816" evidence="1">
    <location>
        <begin position="42"/>
        <end position="254"/>
    </location>
</feature>
<dbReference type="AlphaFoldDB" id="A0A563VPY2"/>
<name>A0A563VPY2_9CYAN</name>
<reference evidence="2 3" key="1">
    <citation type="submission" date="2019-01" db="EMBL/GenBank/DDBJ databases">
        <authorList>
            <person name="Brito A."/>
        </authorList>
    </citation>
    <scope>NUCLEOTIDE SEQUENCE [LARGE SCALE GENOMIC DNA]</scope>
    <source>
        <strain evidence="2">1</strain>
    </source>
</reference>
<sequence>MLYRIFLILFSFVLLTHNAIASPLENRLQQYPQWNHKPPVKIAQGDLYYPQWMAGTWLAESILVEQTAPLAPEIITPGFNDNQQYLNQPVNFLVRFGTEYLVPENKWFLPSLNNSNQPKYIVADRVFNGEHIAAAYLGDNNIFQVKIDPDNPNKQITFLKGERQLISTVTGRASETPTPNRFISTEVTKQLFRSPERIYLNEVETTSDYQLIEPGKIQAQQITAIYLSPQDPDYFTASDRPVAIYRYQLNLEKQEINDEG</sequence>
<organism evidence="2 3">
    <name type="scientific">Hyella patelloides LEGE 07179</name>
    <dbReference type="NCBI Taxonomy" id="945734"/>
    <lineage>
        <taxon>Bacteria</taxon>
        <taxon>Bacillati</taxon>
        <taxon>Cyanobacteriota</taxon>
        <taxon>Cyanophyceae</taxon>
        <taxon>Pleurocapsales</taxon>
        <taxon>Hyellaceae</taxon>
        <taxon>Hyella</taxon>
    </lineage>
</organism>
<protein>
    <recommendedName>
        <fullName evidence="1">DUF6816 domain-containing protein</fullName>
    </recommendedName>
</protein>
<dbReference type="EMBL" id="CAACVJ010000112">
    <property type="protein sequence ID" value="VEP13439.1"/>
    <property type="molecule type" value="Genomic_DNA"/>
</dbReference>
<dbReference type="Pfam" id="PF20670">
    <property type="entry name" value="DUF6816"/>
    <property type="match status" value="1"/>
</dbReference>
<dbReference type="InterPro" id="IPR049213">
    <property type="entry name" value="DUF6816"/>
</dbReference>
<evidence type="ECO:0000313" key="2">
    <source>
        <dbReference type="EMBL" id="VEP13439.1"/>
    </source>
</evidence>
<keyword evidence="3" id="KW-1185">Reference proteome</keyword>